<evidence type="ECO:0000256" key="1">
    <source>
        <dbReference type="ARBA" id="ARBA00022801"/>
    </source>
</evidence>
<dbReference type="Proteomes" id="UP001212841">
    <property type="component" value="Unassembled WGS sequence"/>
</dbReference>
<evidence type="ECO:0000313" key="4">
    <source>
        <dbReference type="Proteomes" id="UP001212841"/>
    </source>
</evidence>
<keyword evidence="4" id="KW-1185">Reference proteome</keyword>
<reference evidence="3" key="1">
    <citation type="submission" date="2020-05" db="EMBL/GenBank/DDBJ databases">
        <title>Phylogenomic resolution of chytrid fungi.</title>
        <authorList>
            <person name="Stajich J.E."/>
            <person name="Amses K."/>
            <person name="Simmons R."/>
            <person name="Seto K."/>
            <person name="Myers J."/>
            <person name="Bonds A."/>
            <person name="Quandt C.A."/>
            <person name="Barry K."/>
            <person name="Liu P."/>
            <person name="Grigoriev I."/>
            <person name="Longcore J.E."/>
            <person name="James T.Y."/>
        </authorList>
    </citation>
    <scope>NUCLEOTIDE SEQUENCE</scope>
    <source>
        <strain evidence="3">JEL0318</strain>
    </source>
</reference>
<dbReference type="PANTHER" id="PTHR35372:SF2">
    <property type="entry name" value="SF3 HELICASE DOMAIN-CONTAINING PROTEIN"/>
    <property type="match status" value="1"/>
</dbReference>
<dbReference type="InterPro" id="IPR014818">
    <property type="entry name" value="Phage/plasmid_primase_P4_C"/>
</dbReference>
<name>A0AAD5S1G4_9FUNG</name>
<evidence type="ECO:0000259" key="2">
    <source>
        <dbReference type="Pfam" id="PF08706"/>
    </source>
</evidence>
<organism evidence="3 4">
    <name type="scientific">Rhizophlyctis rosea</name>
    <dbReference type="NCBI Taxonomy" id="64517"/>
    <lineage>
        <taxon>Eukaryota</taxon>
        <taxon>Fungi</taxon>
        <taxon>Fungi incertae sedis</taxon>
        <taxon>Chytridiomycota</taxon>
        <taxon>Chytridiomycota incertae sedis</taxon>
        <taxon>Chytridiomycetes</taxon>
        <taxon>Rhizophlyctidales</taxon>
        <taxon>Rhizophlyctidaceae</taxon>
        <taxon>Rhizophlyctis</taxon>
    </lineage>
</organism>
<protein>
    <recommendedName>
        <fullName evidence="2">Bacteriophage/plasmid primase P4 C-terminal domain-containing protein</fullName>
    </recommendedName>
</protein>
<evidence type="ECO:0000313" key="3">
    <source>
        <dbReference type="EMBL" id="KAJ3028877.1"/>
    </source>
</evidence>
<dbReference type="PANTHER" id="PTHR35372">
    <property type="entry name" value="ATP BINDING PROTEIN-RELATED"/>
    <property type="match status" value="1"/>
</dbReference>
<keyword evidence="1" id="KW-0378">Hydrolase</keyword>
<feature type="non-terminal residue" evidence="3">
    <location>
        <position position="1"/>
    </location>
</feature>
<sequence length="605" mass="69470">EILRRCEEYVEKETGISIRLAEKPMDVPASFLAEHKLTITDKWVRVGTGVPSDIEVVLPEPVEGEGALDLEALRKIEKYKHFDFRRVYLPSHKNAMEWFLELRGTSIMKHSSGTIFLLGKDNRWRMAASVMESDLNLQIADTLVESFRELLTDVEDDEQELNLKELRKLFVRFRSIVEGREWSISVARNVYGEQKEDDSCINRFLSHPELFAFEDGVYELFTGTFRPFQPEDYILFTCGYNYPGHRSRNPKIRDHINRFYSSIFRTEAEREYRFFLVSRCCYGRMVDEIYVIQRGPGRNGKGTEATLISRTFGNYFQRIESKNFTGYSGNVDAPNSQLFKCFGKRYISTSETKTGEKFSSMLLKIFSGRDPFSVRDLRGKCITFPFTGPLHIESNADLTYDEVDQPLILRSQAVSYPFQFILKPGSQEGGVNDGQGDAAAGENLMREMDPTLKDSFMSDEYRDEFIMMLFDHFREVVAPKNLMITVPEEVAKFTQQNAMANMNGALKDWLKDRYKLTGHSKDLVKRAQMWALYKQDMDEADRIAIAAGGSAWVRLTMSKFFAELKTFLTLRVTGGNWVFEGLVPRAKETTKDSKGIGKESAGPAR</sequence>
<dbReference type="GO" id="GO:0016787">
    <property type="term" value="F:hydrolase activity"/>
    <property type="evidence" value="ECO:0007669"/>
    <property type="project" value="UniProtKB-KW"/>
</dbReference>
<dbReference type="Pfam" id="PF08706">
    <property type="entry name" value="D5_N"/>
    <property type="match status" value="1"/>
</dbReference>
<dbReference type="EMBL" id="JADGJD010002759">
    <property type="protein sequence ID" value="KAJ3028877.1"/>
    <property type="molecule type" value="Genomic_DNA"/>
</dbReference>
<accession>A0AAD5S1G4</accession>
<comment type="caution">
    <text evidence="3">The sequence shown here is derived from an EMBL/GenBank/DDBJ whole genome shotgun (WGS) entry which is preliminary data.</text>
</comment>
<gene>
    <name evidence="3" type="ORF">HK097_005873</name>
</gene>
<proteinExistence type="predicted"/>
<dbReference type="AlphaFoldDB" id="A0AAD5S1G4"/>
<dbReference type="InterPro" id="IPR051620">
    <property type="entry name" value="ORF904-like_C"/>
</dbReference>
<feature type="domain" description="Bacteriophage/plasmid primase P4 C-terminal" evidence="2">
    <location>
        <begin position="181"/>
        <end position="245"/>
    </location>
</feature>